<protein>
    <submittedName>
        <fullName evidence="1">Uncharacterized protein</fullName>
    </submittedName>
</protein>
<accession>A0A1R0GP22</accession>
<keyword evidence="2" id="KW-1185">Reference proteome</keyword>
<dbReference type="EMBL" id="LSSL01005841">
    <property type="protein sequence ID" value="OLY78642.1"/>
    <property type="molecule type" value="Genomic_DNA"/>
</dbReference>
<evidence type="ECO:0000313" key="2">
    <source>
        <dbReference type="Proteomes" id="UP000187455"/>
    </source>
</evidence>
<name>A0A1R0GP22_9FUNG</name>
<reference evidence="1 2" key="1">
    <citation type="journal article" date="2016" name="Mol. Biol. Evol.">
        <title>Genome-Wide Survey of Gut Fungi (Harpellales) Reveals the First Horizontally Transferred Ubiquitin Gene from a Mosquito Host.</title>
        <authorList>
            <person name="Wang Y."/>
            <person name="White M.M."/>
            <person name="Kvist S."/>
            <person name="Moncalvo J.M."/>
        </authorList>
    </citation>
    <scope>NUCLEOTIDE SEQUENCE [LARGE SCALE GENOMIC DNA]</scope>
    <source>
        <strain evidence="1 2">ALG-7-W6</strain>
    </source>
</reference>
<evidence type="ECO:0000313" key="1">
    <source>
        <dbReference type="EMBL" id="OLY78642.1"/>
    </source>
</evidence>
<dbReference type="AlphaFoldDB" id="A0A1R0GP22"/>
<organism evidence="1 2">
    <name type="scientific">Smittium mucronatum</name>
    <dbReference type="NCBI Taxonomy" id="133383"/>
    <lineage>
        <taxon>Eukaryota</taxon>
        <taxon>Fungi</taxon>
        <taxon>Fungi incertae sedis</taxon>
        <taxon>Zoopagomycota</taxon>
        <taxon>Kickxellomycotina</taxon>
        <taxon>Harpellomycetes</taxon>
        <taxon>Harpellales</taxon>
        <taxon>Legeriomycetaceae</taxon>
        <taxon>Smittium</taxon>
    </lineage>
</organism>
<comment type="caution">
    <text evidence="1">The sequence shown here is derived from an EMBL/GenBank/DDBJ whole genome shotgun (WGS) entry which is preliminary data.</text>
</comment>
<proteinExistence type="predicted"/>
<sequence>MEVLRDVAKDNDGDVSKSISIETLNLSEDLDPSLDLAGETVMEDLVSFLLGLFNSSVLKPLVRFSPIISTMGSEQTLSVVSTRSNVRSVDRGSKGAIPVLKYLLGEGI</sequence>
<gene>
    <name evidence="1" type="ORF">AYI68_g7304</name>
</gene>
<dbReference type="Proteomes" id="UP000187455">
    <property type="component" value="Unassembled WGS sequence"/>
</dbReference>